<comment type="subcellular location">
    <subcellularLocation>
        <location evidence="1">Vacuole membrane</location>
        <topology evidence="1">Multi-pass membrane protein</topology>
    </subcellularLocation>
</comment>
<dbReference type="InParanoid" id="A0A061GDV8"/>
<feature type="transmembrane region" description="Helical" evidence="7">
    <location>
        <begin position="245"/>
        <end position="266"/>
    </location>
</feature>
<keyword evidence="3" id="KW-0926">Vacuole</keyword>
<evidence type="ECO:0000256" key="3">
    <source>
        <dbReference type="ARBA" id="ARBA00022554"/>
    </source>
</evidence>
<feature type="domain" description="THH1/TOM1/TOM3" evidence="8">
    <location>
        <begin position="18"/>
        <end position="124"/>
    </location>
</feature>
<feature type="transmembrane region" description="Helical" evidence="7">
    <location>
        <begin position="201"/>
        <end position="225"/>
    </location>
</feature>
<keyword evidence="4 7" id="KW-0812">Transmembrane</keyword>
<evidence type="ECO:0000259" key="8">
    <source>
        <dbReference type="Pfam" id="PF06454"/>
    </source>
</evidence>
<feature type="transmembrane region" description="Helical" evidence="7">
    <location>
        <begin position="84"/>
        <end position="108"/>
    </location>
</feature>
<feature type="transmembrane region" description="Helical" evidence="7">
    <location>
        <begin position="54"/>
        <end position="72"/>
    </location>
</feature>
<accession>A0A061GDV8</accession>
<dbReference type="PANTHER" id="PTHR31142:SF4">
    <property type="entry name" value="OS01G0751300 PROTEIN"/>
    <property type="match status" value="1"/>
</dbReference>
<keyword evidence="10" id="KW-1185">Reference proteome</keyword>
<reference evidence="9 10" key="1">
    <citation type="journal article" date="2013" name="Genome Biol.">
        <title>The genome sequence of the most widely cultivated cacao type and its use to identify candidate genes regulating pod color.</title>
        <authorList>
            <person name="Motamayor J.C."/>
            <person name="Mockaitis K."/>
            <person name="Schmutz J."/>
            <person name="Haiminen N."/>
            <person name="Iii D.L."/>
            <person name="Cornejo O."/>
            <person name="Findley S.D."/>
            <person name="Zheng P."/>
            <person name="Utro F."/>
            <person name="Royaert S."/>
            <person name="Saski C."/>
            <person name="Jenkins J."/>
            <person name="Podicheti R."/>
            <person name="Zhao M."/>
            <person name="Scheffler B.E."/>
            <person name="Stack J.C."/>
            <person name="Feltus F.A."/>
            <person name="Mustiga G.M."/>
            <person name="Amores F."/>
            <person name="Phillips W."/>
            <person name="Marelli J.P."/>
            <person name="May G.D."/>
            <person name="Shapiro H."/>
            <person name="Ma J."/>
            <person name="Bustamante C.D."/>
            <person name="Schnell R.J."/>
            <person name="Main D."/>
            <person name="Gilbert D."/>
            <person name="Parida L."/>
            <person name="Kuhn D.N."/>
        </authorList>
    </citation>
    <scope>NUCLEOTIDE SEQUENCE [LARGE SCALE GENOMIC DNA]</scope>
    <source>
        <strain evidence="10">cv. Matina 1-6</strain>
    </source>
</reference>
<name>A0A061GDV8_THECC</name>
<keyword evidence="6 7" id="KW-0472">Membrane</keyword>
<protein>
    <submittedName>
        <fullName evidence="9">Uncharacterized protein isoform 1</fullName>
    </submittedName>
</protein>
<dbReference type="Proteomes" id="UP000026915">
    <property type="component" value="Chromosome 6"/>
</dbReference>
<dbReference type="PANTHER" id="PTHR31142">
    <property type="entry name" value="TOBAMOVIRUS MULTIPLICATION PROTEIN 1-LIKE ISOFORM X1"/>
    <property type="match status" value="1"/>
</dbReference>
<dbReference type="eggNOG" id="ENOG502QQ9Y">
    <property type="taxonomic scope" value="Eukaryota"/>
</dbReference>
<comment type="similarity">
    <text evidence="2">Belongs to the plant tobamovirus multiplication TOM1 protein family.</text>
</comment>
<gene>
    <name evidence="9" type="ORF">TCM_029520</name>
</gene>
<dbReference type="STRING" id="3641.A0A061GDV8"/>
<feature type="transmembrane region" description="Helical" evidence="7">
    <location>
        <begin position="286"/>
        <end position="307"/>
    </location>
</feature>
<dbReference type="Pfam" id="PF06454">
    <property type="entry name" value="THH1_TOM1-3_dom"/>
    <property type="match status" value="2"/>
</dbReference>
<dbReference type="Gramene" id="EOY27746">
    <property type="protein sequence ID" value="EOY27746"/>
    <property type="gene ID" value="TCM_029520"/>
</dbReference>
<feature type="domain" description="THH1/TOM1/TOM3" evidence="8">
    <location>
        <begin position="178"/>
        <end position="318"/>
    </location>
</feature>
<evidence type="ECO:0000256" key="6">
    <source>
        <dbReference type="ARBA" id="ARBA00023136"/>
    </source>
</evidence>
<evidence type="ECO:0000256" key="1">
    <source>
        <dbReference type="ARBA" id="ARBA00004128"/>
    </source>
</evidence>
<evidence type="ECO:0000313" key="10">
    <source>
        <dbReference type="Proteomes" id="UP000026915"/>
    </source>
</evidence>
<dbReference type="InterPro" id="IPR009457">
    <property type="entry name" value="THH1/TOM1/TOM3_dom"/>
</dbReference>
<dbReference type="InterPro" id="IPR040226">
    <property type="entry name" value="THH1/TOM1/TOM3"/>
</dbReference>
<evidence type="ECO:0000313" key="9">
    <source>
        <dbReference type="EMBL" id="EOY27746.1"/>
    </source>
</evidence>
<evidence type="ECO:0000256" key="2">
    <source>
        <dbReference type="ARBA" id="ARBA00006779"/>
    </source>
</evidence>
<dbReference type="EMBL" id="CM001884">
    <property type="protein sequence ID" value="EOY27746.1"/>
    <property type="molecule type" value="Genomic_DNA"/>
</dbReference>
<evidence type="ECO:0000256" key="7">
    <source>
        <dbReference type="SAM" id="Phobius"/>
    </source>
</evidence>
<sequence>MFEEKEKSCTFPRELVGVNVGLAFFDGIIAVIAFSQLARIHFRNLQLGWTRQKVFHLLIGSTNAGYFVYFVLTLVAACRGWLCWSYSCGFIAMAFPRILFFATFLLLLSFWVDLCHQADDEEEEDDEQGFLEALLQNSLNRPRSSTTDSRRICYPFRLIHVGSRQKIVILVTVLVFLFMLTFAVLIWIGMEDNPIDSSTVARVYVDLFAAAILLLGGALACYGLLLCRKMRNVRSERASSEIWKVAGLAIVSVLCFTSSALVALLTDIPVLYHWHELHIDGVYTSLLLILYYFIGSAVPSAFVLWVMRELPPMSANIQEESTTVFITDDPVEIRRPQSWATAASSQNQVHIPSLIYGRDPLTCGCYRRDQEVVLYNCSVIRKHVCLSSQASNVSWKLEKSDAIRVDCAMSSDQKVTIADLTGQSEYSRKVAIAHAMFLTFGAWK</sequence>
<keyword evidence="5 7" id="KW-1133">Transmembrane helix</keyword>
<organism evidence="9 10">
    <name type="scientific">Theobroma cacao</name>
    <name type="common">Cacao</name>
    <name type="synonym">Cocoa</name>
    <dbReference type="NCBI Taxonomy" id="3641"/>
    <lineage>
        <taxon>Eukaryota</taxon>
        <taxon>Viridiplantae</taxon>
        <taxon>Streptophyta</taxon>
        <taxon>Embryophyta</taxon>
        <taxon>Tracheophyta</taxon>
        <taxon>Spermatophyta</taxon>
        <taxon>Magnoliopsida</taxon>
        <taxon>eudicotyledons</taxon>
        <taxon>Gunneridae</taxon>
        <taxon>Pentapetalae</taxon>
        <taxon>rosids</taxon>
        <taxon>malvids</taxon>
        <taxon>Malvales</taxon>
        <taxon>Malvaceae</taxon>
        <taxon>Byttnerioideae</taxon>
        <taxon>Theobroma</taxon>
    </lineage>
</organism>
<proteinExistence type="inferred from homology"/>
<evidence type="ECO:0000256" key="4">
    <source>
        <dbReference type="ARBA" id="ARBA00022692"/>
    </source>
</evidence>
<dbReference type="AlphaFoldDB" id="A0A061GDV8"/>
<evidence type="ECO:0000256" key="5">
    <source>
        <dbReference type="ARBA" id="ARBA00022989"/>
    </source>
</evidence>
<feature type="transmembrane region" description="Helical" evidence="7">
    <location>
        <begin position="167"/>
        <end position="189"/>
    </location>
</feature>
<dbReference type="OMA" id="GSHQKFV"/>
<dbReference type="GO" id="GO:0005774">
    <property type="term" value="C:vacuolar membrane"/>
    <property type="evidence" value="ECO:0007669"/>
    <property type="project" value="UniProtKB-SubCell"/>
</dbReference>
<feature type="transmembrane region" description="Helical" evidence="7">
    <location>
        <begin position="20"/>
        <end position="42"/>
    </location>
</feature>